<evidence type="ECO:0000256" key="17">
    <source>
        <dbReference type="RuleBase" id="RU361242"/>
    </source>
</evidence>
<dbReference type="Gene3D" id="3.90.550.10">
    <property type="entry name" value="Spore Coat Polysaccharide Biosynthesis Protein SpsA, Chain A"/>
    <property type="match status" value="1"/>
</dbReference>
<evidence type="ECO:0000256" key="3">
    <source>
        <dbReference type="ARBA" id="ARBA00004922"/>
    </source>
</evidence>
<reference evidence="21" key="1">
    <citation type="submission" date="2017-02" db="UniProtKB">
        <authorList>
            <consortium name="WormBaseParasite"/>
        </authorList>
    </citation>
    <scope>IDENTIFICATION</scope>
</reference>
<dbReference type="GO" id="GO:0030246">
    <property type="term" value="F:carbohydrate binding"/>
    <property type="evidence" value="ECO:0007669"/>
    <property type="project" value="UniProtKB-KW"/>
</dbReference>
<dbReference type="SMART" id="SM00458">
    <property type="entry name" value="RICIN"/>
    <property type="match status" value="1"/>
</dbReference>
<evidence type="ECO:0000256" key="10">
    <source>
        <dbReference type="ARBA" id="ARBA00022968"/>
    </source>
</evidence>
<keyword evidence="10" id="KW-0735">Signal-anchor</keyword>
<comment type="similarity">
    <text evidence="4 17">Belongs to the glycosyltransferase 2 family. GalNAc-T subfamily.</text>
</comment>
<keyword evidence="20" id="KW-1185">Reference proteome</keyword>
<protein>
    <recommendedName>
        <fullName evidence="17">Polypeptide N-acetylgalactosaminyltransferase</fullName>
        <ecNumber evidence="17">2.4.1.-</ecNumber>
    </recommendedName>
    <alternativeName>
        <fullName evidence="17">Protein-UDP acetylgalactosaminyltransferase</fullName>
    </alternativeName>
</protein>
<gene>
    <name evidence="19" type="ORF">HPLM_LOCUS6859</name>
</gene>
<keyword evidence="6 17" id="KW-0808">Transferase</keyword>
<dbReference type="GO" id="GO:0046872">
    <property type="term" value="F:metal ion binding"/>
    <property type="evidence" value="ECO:0007669"/>
    <property type="project" value="UniProtKB-KW"/>
</dbReference>
<keyword evidence="15" id="KW-0325">Glycoprotein</keyword>
<organism evidence="21">
    <name type="scientific">Haemonchus placei</name>
    <name type="common">Barber's pole worm</name>
    <dbReference type="NCBI Taxonomy" id="6290"/>
    <lineage>
        <taxon>Eukaryota</taxon>
        <taxon>Metazoa</taxon>
        <taxon>Ecdysozoa</taxon>
        <taxon>Nematoda</taxon>
        <taxon>Chromadorea</taxon>
        <taxon>Rhabditida</taxon>
        <taxon>Rhabditina</taxon>
        <taxon>Rhabditomorpha</taxon>
        <taxon>Strongyloidea</taxon>
        <taxon>Trichostrongylidae</taxon>
        <taxon>Haemonchus</taxon>
    </lineage>
</organism>
<dbReference type="Proteomes" id="UP000268014">
    <property type="component" value="Unassembled WGS sequence"/>
</dbReference>
<evidence type="ECO:0000256" key="15">
    <source>
        <dbReference type="ARBA" id="ARBA00023180"/>
    </source>
</evidence>
<keyword evidence="11" id="KW-1133">Transmembrane helix</keyword>
<dbReference type="PANTHER" id="PTHR11675">
    <property type="entry name" value="N-ACETYLGALACTOSAMINYLTRANSFERASE"/>
    <property type="match status" value="1"/>
</dbReference>
<evidence type="ECO:0000256" key="2">
    <source>
        <dbReference type="ARBA" id="ARBA00004323"/>
    </source>
</evidence>
<dbReference type="OrthoDB" id="5988548at2759"/>
<keyword evidence="7" id="KW-0812">Transmembrane</keyword>
<dbReference type="EMBL" id="UZAF01016560">
    <property type="protein sequence ID" value="VDO30241.1"/>
    <property type="molecule type" value="Genomic_DNA"/>
</dbReference>
<dbReference type="AlphaFoldDB" id="A0A0N4W9B2"/>
<dbReference type="Pfam" id="PF00535">
    <property type="entry name" value="Glycos_transf_2"/>
    <property type="match status" value="1"/>
</dbReference>
<evidence type="ECO:0000256" key="5">
    <source>
        <dbReference type="ARBA" id="ARBA00022676"/>
    </source>
</evidence>
<evidence type="ECO:0000313" key="21">
    <source>
        <dbReference type="WBParaSite" id="HPLM_0000686701-mRNA-1"/>
    </source>
</evidence>
<dbReference type="InterPro" id="IPR000772">
    <property type="entry name" value="Ricin_B_lectin"/>
</dbReference>
<evidence type="ECO:0000256" key="12">
    <source>
        <dbReference type="ARBA" id="ARBA00023034"/>
    </source>
</evidence>
<dbReference type="GO" id="GO:0006493">
    <property type="term" value="P:protein O-linked glycosylation"/>
    <property type="evidence" value="ECO:0007669"/>
    <property type="project" value="TreeGrafter"/>
</dbReference>
<comment type="pathway">
    <text evidence="3 17">Protein modification; protein glycosylation.</text>
</comment>
<dbReference type="EC" id="2.4.1.-" evidence="17"/>
<proteinExistence type="inferred from homology"/>
<reference evidence="19 20" key="2">
    <citation type="submission" date="2018-11" db="EMBL/GenBank/DDBJ databases">
        <authorList>
            <consortium name="Pathogen Informatics"/>
        </authorList>
    </citation>
    <scope>NUCLEOTIDE SEQUENCE [LARGE SCALE GENOMIC DNA]</scope>
    <source>
        <strain evidence="19 20">MHpl1</strain>
    </source>
</reference>
<dbReference type="GO" id="GO:0004653">
    <property type="term" value="F:polypeptide N-acetylgalactosaminyltransferase activity"/>
    <property type="evidence" value="ECO:0007669"/>
    <property type="project" value="UniProtKB-ARBA"/>
</dbReference>
<evidence type="ECO:0000256" key="16">
    <source>
        <dbReference type="ARBA" id="ARBA00023211"/>
    </source>
</evidence>
<evidence type="ECO:0000256" key="4">
    <source>
        <dbReference type="ARBA" id="ARBA00005680"/>
    </source>
</evidence>
<dbReference type="CDD" id="cd23460">
    <property type="entry name" value="beta-trefoil_Ricin_Pgant3-like"/>
    <property type="match status" value="1"/>
</dbReference>
<comment type="subcellular location">
    <subcellularLocation>
        <location evidence="2 17">Golgi apparatus membrane</location>
        <topology evidence="2 17">Single-pass type II membrane protein</topology>
    </subcellularLocation>
</comment>
<keyword evidence="13" id="KW-0472">Membrane</keyword>
<dbReference type="Pfam" id="PF00652">
    <property type="entry name" value="Ricin_B_lectin"/>
    <property type="match status" value="1"/>
</dbReference>
<dbReference type="PANTHER" id="PTHR11675:SF118">
    <property type="entry name" value="POLYPEPTIDE N-ACETYLGALACTOSAMINYLTRANSFERASE 3"/>
    <property type="match status" value="1"/>
</dbReference>
<keyword evidence="8" id="KW-0479">Metal-binding</keyword>
<evidence type="ECO:0000256" key="6">
    <source>
        <dbReference type="ARBA" id="ARBA00022679"/>
    </source>
</evidence>
<keyword evidence="12 17" id="KW-0333">Golgi apparatus</keyword>
<evidence type="ECO:0000256" key="11">
    <source>
        <dbReference type="ARBA" id="ARBA00022989"/>
    </source>
</evidence>
<dbReference type="InterPro" id="IPR029044">
    <property type="entry name" value="Nucleotide-diphossugar_trans"/>
</dbReference>
<evidence type="ECO:0000313" key="19">
    <source>
        <dbReference type="EMBL" id="VDO30241.1"/>
    </source>
</evidence>
<dbReference type="GO" id="GO:0000139">
    <property type="term" value="C:Golgi membrane"/>
    <property type="evidence" value="ECO:0007669"/>
    <property type="project" value="UniProtKB-SubCell"/>
</dbReference>
<keyword evidence="16 17" id="KW-0464">Manganese</keyword>
<evidence type="ECO:0000256" key="8">
    <source>
        <dbReference type="ARBA" id="ARBA00022723"/>
    </source>
</evidence>
<evidence type="ECO:0000256" key="7">
    <source>
        <dbReference type="ARBA" id="ARBA00022692"/>
    </source>
</evidence>
<accession>A0A0N4W9B2</accession>
<dbReference type="InterPro" id="IPR001173">
    <property type="entry name" value="Glyco_trans_2-like"/>
</dbReference>
<evidence type="ECO:0000259" key="18">
    <source>
        <dbReference type="SMART" id="SM00458"/>
    </source>
</evidence>
<dbReference type="WBParaSite" id="HPLM_0000686701-mRNA-1">
    <property type="protein sequence ID" value="HPLM_0000686701-mRNA-1"/>
    <property type="gene ID" value="HPLM_0000686701"/>
</dbReference>
<feature type="domain" description="Ricin B lectin" evidence="18">
    <location>
        <begin position="541"/>
        <end position="675"/>
    </location>
</feature>
<evidence type="ECO:0000256" key="9">
    <source>
        <dbReference type="ARBA" id="ARBA00022734"/>
    </source>
</evidence>
<keyword evidence="14 17" id="KW-1015">Disulfide bond</keyword>
<name>A0A0N4W9B2_HAEPC</name>
<evidence type="ECO:0000256" key="14">
    <source>
        <dbReference type="ARBA" id="ARBA00023157"/>
    </source>
</evidence>
<dbReference type="CDD" id="cd02510">
    <property type="entry name" value="pp-GalNAc-T"/>
    <property type="match status" value="1"/>
</dbReference>
<dbReference type="SUPFAM" id="SSF53448">
    <property type="entry name" value="Nucleotide-diphospho-sugar transferases"/>
    <property type="match status" value="1"/>
</dbReference>
<dbReference type="InterPro" id="IPR045885">
    <property type="entry name" value="GalNAc-T"/>
</dbReference>
<keyword evidence="5 17" id="KW-0328">Glycosyltransferase</keyword>
<comment type="cofactor">
    <cofactor evidence="1 17">
        <name>Mn(2+)</name>
        <dbReference type="ChEBI" id="CHEBI:29035"/>
    </cofactor>
</comment>
<dbReference type="STRING" id="6290.A0A0N4W9B2"/>
<dbReference type="InterPro" id="IPR035992">
    <property type="entry name" value="Ricin_B-like_lectins"/>
</dbReference>
<keyword evidence="9 17" id="KW-0430">Lectin</keyword>
<evidence type="ECO:0000256" key="1">
    <source>
        <dbReference type="ARBA" id="ARBA00001936"/>
    </source>
</evidence>
<sequence length="692" mass="79285">MAFMRSLSDPKEASPRIWFGPYENGNEFYLISFLRRVVHVNDLLLPAGSALNINSSPKFTTSTKPERPLRGGRGVQVVVGHYNGNLPQEKLRNLTDESEWRAGERLRLKFFSEEINANNFNPIGWGEGGEPVRLSKEDERLSDETFGINQFSLFVSDRIALNRSLDDYRKPSCRVKKYRDVSELPSTSVIIVYHNEAFSTLLRTTQSVVNRSPRALLKEIILVDDFSNRTFLKYPTLDEAVRDYPVPVKILRTKQRVGLIRARLMGAQEAIGDVLTFLDSHCECTEGWLEPLLDRIKDNRKAVVCPVIDVINDRTFQYQKGLDVFRGGFNWNLQFRWYAIPSDMVKKRLANPTAPIPSPTMAGGLFSIDRHYFEELGTYDHGMDIWGGENIEISFRIWQCGGRVEILPCSHVGHIFRHSSPHDIPGSSSGKVLDGNMVRVAEVWMDEWKFLFYKLAPQTGKLRTSVDLSERLELRRRLGCKSFRWYLENVFIDHHLPMTGDFFGRIQFPADTSNGTCLAWALAMSGIKKATQASCTDNIDRAQISLVSYQLCMVNRPGEPGTKKHRLIMAPCTLGFDHWQFWIYTKNGHLKSDEHMCLTANQVVHTNGEWMVQLKECAGYDTELWEYNRKRHTFKHRKSGLCLTQRDPDMEKVDNLSPPTLTSCGRGHEQQVRGLHRRSIALKAQYTSKNIV</sequence>
<dbReference type="UniPathway" id="UPA00378"/>
<dbReference type="SUPFAM" id="SSF50370">
    <property type="entry name" value="Ricin B-like lectins"/>
    <property type="match status" value="1"/>
</dbReference>
<evidence type="ECO:0000256" key="13">
    <source>
        <dbReference type="ARBA" id="ARBA00023136"/>
    </source>
</evidence>
<dbReference type="Gene3D" id="2.80.10.50">
    <property type="match status" value="1"/>
</dbReference>
<dbReference type="OMA" id="TDEHLCL"/>
<dbReference type="FunFam" id="3.90.550.10:FF:000021">
    <property type="entry name" value="Polypeptide N-acetylgalactosaminyltransferase"/>
    <property type="match status" value="1"/>
</dbReference>
<evidence type="ECO:0000313" key="20">
    <source>
        <dbReference type="Proteomes" id="UP000268014"/>
    </source>
</evidence>
<dbReference type="PROSITE" id="PS50231">
    <property type="entry name" value="RICIN_B_LECTIN"/>
    <property type="match status" value="1"/>
</dbReference>